<organism evidence="1 2">
    <name type="scientific">Nocardia otitidiscaviarum</name>
    <dbReference type="NCBI Taxonomy" id="1823"/>
    <lineage>
        <taxon>Bacteria</taxon>
        <taxon>Bacillati</taxon>
        <taxon>Actinomycetota</taxon>
        <taxon>Actinomycetes</taxon>
        <taxon>Mycobacteriales</taxon>
        <taxon>Nocardiaceae</taxon>
        <taxon>Nocardia</taxon>
    </lineage>
</organism>
<protein>
    <submittedName>
        <fullName evidence="1">Uncharacterized protein</fullName>
    </submittedName>
</protein>
<evidence type="ECO:0000313" key="2">
    <source>
        <dbReference type="Proteomes" id="UP000317039"/>
    </source>
</evidence>
<dbReference type="KEGG" id="nod:FOH10_31055"/>
<sequence>MDTSRGLLDTLDTNGLNTALSEATCLGIQVEPANARLRLELDVLTLPLDGPPPADCAVFLTLSGVSRVAASFRRQQWDDLEPEILPATLETLGDAVRSFGGGALHGWEFFDLDDSSWALWRELLSFDTVLGAGEGAHILEFSQEEGIDPRELDIRVWFDRVSIQDCHGHEIPVADFIAGGMRWWEAHDRCDPRTMRPDIVPAL</sequence>
<gene>
    <name evidence="1" type="ORF">FOH10_31055</name>
</gene>
<evidence type="ECO:0000313" key="1">
    <source>
        <dbReference type="EMBL" id="QDP82507.1"/>
    </source>
</evidence>
<proteinExistence type="predicted"/>
<dbReference type="GeneID" id="80336799"/>
<dbReference type="EMBL" id="CP041695">
    <property type="protein sequence ID" value="QDP82507.1"/>
    <property type="molecule type" value="Genomic_DNA"/>
</dbReference>
<name>A0A516NUB3_9NOCA</name>
<dbReference type="Proteomes" id="UP000317039">
    <property type="component" value="Chromosome"/>
</dbReference>
<accession>A0A516NUB3</accession>
<dbReference type="AlphaFoldDB" id="A0A516NUB3"/>
<dbReference type="RefSeq" id="WP_143983333.1">
    <property type="nucleotide sequence ID" value="NZ_CP041695.1"/>
</dbReference>
<reference evidence="1 2" key="1">
    <citation type="submission" date="2019-07" db="EMBL/GenBank/DDBJ databases">
        <title>Complete Genome Sequence and Methylome Analysis of Nocardia otitidis-caviarum NEB252.</title>
        <authorList>
            <person name="Fomenkov A."/>
            <person name="Anton B.P."/>
            <person name="Vincze T."/>
            <person name="Roberts R.J."/>
        </authorList>
    </citation>
    <scope>NUCLEOTIDE SEQUENCE [LARGE SCALE GENOMIC DNA]</scope>
    <source>
        <strain evidence="1 2">NEB252</strain>
    </source>
</reference>